<dbReference type="AlphaFoldDB" id="A0A9P7W000"/>
<evidence type="ECO:0000313" key="2">
    <source>
        <dbReference type="EMBL" id="KAG7450069.1"/>
    </source>
</evidence>
<reference evidence="2" key="1">
    <citation type="submission" date="2020-11" db="EMBL/GenBank/DDBJ databases">
        <title>Adaptations for nitrogen fixation in a non-lichenized fungal sporocarp promotes dispersal by wood-feeding termites.</title>
        <authorList>
            <consortium name="DOE Joint Genome Institute"/>
            <person name="Koch R.A."/>
            <person name="Yoon G."/>
            <person name="Arayal U."/>
            <person name="Lail K."/>
            <person name="Amirebrahimi M."/>
            <person name="Labutti K."/>
            <person name="Lipzen A."/>
            <person name="Riley R."/>
            <person name="Barry K."/>
            <person name="Henrissat B."/>
            <person name="Grigoriev I.V."/>
            <person name="Herr J.R."/>
            <person name="Aime M.C."/>
        </authorList>
    </citation>
    <scope>NUCLEOTIDE SEQUENCE</scope>
    <source>
        <strain evidence="2">MCA 3950</strain>
    </source>
</reference>
<comment type="caution">
    <text evidence="2">The sequence shown here is derived from an EMBL/GenBank/DDBJ whole genome shotgun (WGS) entry which is preliminary data.</text>
</comment>
<dbReference type="GeneID" id="66103936"/>
<keyword evidence="3" id="KW-1185">Reference proteome</keyword>
<dbReference type="OrthoDB" id="2930672at2759"/>
<dbReference type="RefSeq" id="XP_043043569.1">
    <property type="nucleotide sequence ID" value="XM_043181640.1"/>
</dbReference>
<dbReference type="Proteomes" id="UP000812287">
    <property type="component" value="Unassembled WGS sequence"/>
</dbReference>
<evidence type="ECO:0000256" key="1">
    <source>
        <dbReference type="SAM" id="MobiDB-lite"/>
    </source>
</evidence>
<protein>
    <submittedName>
        <fullName evidence="2">Uncharacterized protein</fullName>
    </submittedName>
</protein>
<proteinExistence type="predicted"/>
<feature type="compositionally biased region" description="Polar residues" evidence="1">
    <location>
        <begin position="403"/>
        <end position="417"/>
    </location>
</feature>
<feature type="region of interest" description="Disordered" evidence="1">
    <location>
        <begin position="372"/>
        <end position="435"/>
    </location>
</feature>
<organism evidence="2 3">
    <name type="scientific">Guyanagaster necrorhizus</name>
    <dbReference type="NCBI Taxonomy" id="856835"/>
    <lineage>
        <taxon>Eukaryota</taxon>
        <taxon>Fungi</taxon>
        <taxon>Dikarya</taxon>
        <taxon>Basidiomycota</taxon>
        <taxon>Agaricomycotina</taxon>
        <taxon>Agaricomycetes</taxon>
        <taxon>Agaricomycetidae</taxon>
        <taxon>Agaricales</taxon>
        <taxon>Marasmiineae</taxon>
        <taxon>Physalacriaceae</taxon>
        <taxon>Guyanagaster</taxon>
    </lineage>
</organism>
<feature type="compositionally biased region" description="Basic residues" evidence="1">
    <location>
        <begin position="424"/>
        <end position="435"/>
    </location>
</feature>
<dbReference type="EMBL" id="MU250527">
    <property type="protein sequence ID" value="KAG7450069.1"/>
    <property type="molecule type" value="Genomic_DNA"/>
</dbReference>
<evidence type="ECO:0000313" key="3">
    <source>
        <dbReference type="Proteomes" id="UP000812287"/>
    </source>
</evidence>
<feature type="region of interest" description="Disordered" evidence="1">
    <location>
        <begin position="159"/>
        <end position="196"/>
    </location>
</feature>
<gene>
    <name evidence="2" type="ORF">BT62DRAFT_622293</name>
</gene>
<sequence length="435" mass="48420">MTKIGDIAERRRTKLTTHPRLYEPSGSPFFCSPSSASQRPLRSSLRPIRHWRMSLPFDTSFEELILPEVDTVLGDLLTLARQLIDMSDSLPAEMSIDRDAVGFEVAGPPINPIAAPMNGTERVPTSPYTCTEADKYTDAHEALDSFFRIKRVYSKFGREGVKNSDRTQSQKTRRSFPATRPNVDGASVHPSPKVEVQRSFIPGPPIYADATIPFAYSRTHTQPISPYDSCSRAIPVSAPVPNFNFSSGYEQWRSPAQNPPNNAYMHSKPGPIAQPNFTTGFNAVQRIVKPQTKSPRGRRVYNAPLAPRFTAAAAPSFPTNFGINPHDVNAAERIPPAVPRFDLGALAVKPPVREPEAQTSRVIKANQERPVFTNPWDNNKIIEEDTWSDPAPAAGVQDDAPVETSNSQDQRPSNHLSYQDRRTRLQRPVRAHLRP</sequence>
<name>A0A9P7W000_9AGAR</name>
<accession>A0A9P7W000</accession>